<organism evidence="1 2">
    <name type="scientific">Aureobasidium vineae</name>
    <dbReference type="NCBI Taxonomy" id="2773715"/>
    <lineage>
        <taxon>Eukaryota</taxon>
        <taxon>Fungi</taxon>
        <taxon>Dikarya</taxon>
        <taxon>Ascomycota</taxon>
        <taxon>Pezizomycotina</taxon>
        <taxon>Dothideomycetes</taxon>
        <taxon>Dothideomycetidae</taxon>
        <taxon>Dothideales</taxon>
        <taxon>Saccotheciaceae</taxon>
        <taxon>Aureobasidium</taxon>
    </lineage>
</organism>
<evidence type="ECO:0000313" key="1">
    <source>
        <dbReference type="EMBL" id="CAD0089807.1"/>
    </source>
</evidence>
<dbReference type="EMBL" id="CAIJEN010000008">
    <property type="protein sequence ID" value="CAD0089807.1"/>
    <property type="molecule type" value="Genomic_DNA"/>
</dbReference>
<gene>
    <name evidence="1" type="ORF">AWRI4619_LOCUS5878</name>
</gene>
<dbReference type="SUPFAM" id="SSF50084">
    <property type="entry name" value="Myosin S1 fragment, N-terminal domain"/>
    <property type="match status" value="1"/>
</dbReference>
<protein>
    <recommendedName>
        <fullName evidence="3">Myosin N-terminal SH3-like domain-containing protein</fullName>
    </recommendedName>
</protein>
<evidence type="ECO:0008006" key="3">
    <source>
        <dbReference type="Google" id="ProtNLM"/>
    </source>
</evidence>
<sequence length="59" mass="6605">MAATYDVGTKAWQPDVTEGWVASEVEQKNVDGDKVTLVFQLANGEVCLPQDREPKEVRR</sequence>
<name>A0A9N8JKA9_9PEZI</name>
<keyword evidence="2" id="KW-1185">Reference proteome</keyword>
<comment type="caution">
    <text evidence="1">The sequence shown here is derived from an EMBL/GenBank/DDBJ whole genome shotgun (WGS) entry which is preliminary data.</text>
</comment>
<dbReference type="Proteomes" id="UP000716446">
    <property type="component" value="Unassembled WGS sequence"/>
</dbReference>
<accession>A0A9N8JKA9</accession>
<reference evidence="1" key="1">
    <citation type="submission" date="2020-06" db="EMBL/GenBank/DDBJ databases">
        <authorList>
            <person name="Onetto C."/>
        </authorList>
    </citation>
    <scope>NUCLEOTIDE SEQUENCE</scope>
</reference>
<proteinExistence type="predicted"/>
<dbReference type="AlphaFoldDB" id="A0A9N8JKA9"/>
<evidence type="ECO:0000313" key="2">
    <source>
        <dbReference type="Proteomes" id="UP000716446"/>
    </source>
</evidence>